<dbReference type="HOGENOM" id="CLU_205719_0_0_5"/>
<gene>
    <name evidence="3" type="ordered locus">BS1330_I1248</name>
</gene>
<keyword evidence="2" id="KW-0812">Transmembrane</keyword>
<proteinExistence type="predicted"/>
<accession>A0A0H3G7D1</accession>
<evidence type="ECO:0000256" key="1">
    <source>
        <dbReference type="SAM" id="MobiDB-lite"/>
    </source>
</evidence>
<keyword evidence="4" id="KW-1185">Reference proteome</keyword>
<protein>
    <submittedName>
        <fullName evidence="3">Uncharacterized protein</fullName>
    </submittedName>
</protein>
<organism evidence="3 4">
    <name type="scientific">Brucella suis biovar 1 (strain 1330)</name>
    <dbReference type="NCBI Taxonomy" id="204722"/>
    <lineage>
        <taxon>Bacteria</taxon>
        <taxon>Pseudomonadati</taxon>
        <taxon>Pseudomonadota</taxon>
        <taxon>Alphaproteobacteria</taxon>
        <taxon>Hyphomicrobiales</taxon>
        <taxon>Brucellaceae</taxon>
        <taxon>Brucella/Ochrobactrum group</taxon>
        <taxon>Brucella</taxon>
    </lineage>
</organism>
<dbReference type="KEGG" id="bms:BR1252"/>
<keyword evidence="2" id="KW-0472">Membrane</keyword>
<sequence>MPMLTWGFVRSNLLFAIAVVLFVLEPLKRQHKSRQASGPAFMPKRNGEPPVDDSLHAIPLGKIWSG</sequence>
<dbReference type="Proteomes" id="UP000007104">
    <property type="component" value="Chromosome I"/>
</dbReference>
<feature type="transmembrane region" description="Helical" evidence="2">
    <location>
        <begin position="6"/>
        <end position="24"/>
    </location>
</feature>
<dbReference type="EMBL" id="CP002997">
    <property type="protein sequence ID" value="AEM18589.1"/>
    <property type="molecule type" value="Genomic_DNA"/>
</dbReference>
<reference evidence="3 4" key="1">
    <citation type="journal article" date="2011" name="J. Bacteriol.">
        <title>Revised genome sequence of Brucella suis 1330.</title>
        <authorList>
            <person name="Tae H."/>
            <person name="Shallom S."/>
            <person name="Settlage R."/>
            <person name="Preston D."/>
            <person name="Adams L.G."/>
            <person name="Garner H.R."/>
        </authorList>
    </citation>
    <scope>NUCLEOTIDE SEQUENCE [LARGE SCALE GENOMIC DNA]</scope>
    <source>
        <strain evidence="3 4">1330</strain>
    </source>
</reference>
<name>A0A0H3G7D1_BRUSU</name>
<feature type="region of interest" description="Disordered" evidence="1">
    <location>
        <begin position="34"/>
        <end position="66"/>
    </location>
</feature>
<dbReference type="KEGG" id="bsi:BS1330_I1248"/>
<keyword evidence="2" id="KW-1133">Transmembrane helix</keyword>
<evidence type="ECO:0000313" key="3">
    <source>
        <dbReference type="EMBL" id="AEM18589.1"/>
    </source>
</evidence>
<evidence type="ECO:0000313" key="4">
    <source>
        <dbReference type="Proteomes" id="UP000007104"/>
    </source>
</evidence>
<evidence type="ECO:0000256" key="2">
    <source>
        <dbReference type="SAM" id="Phobius"/>
    </source>
</evidence>
<dbReference type="AlphaFoldDB" id="A0A0H3G7D1"/>